<dbReference type="Gene3D" id="2.40.30.180">
    <property type="entry name" value="Ubiquitin-activating enzyme E1, FCCH domain"/>
    <property type="match status" value="1"/>
</dbReference>
<sequence>MAAGELSPKVWGRFDLKLYQNGLEIMENFIAEIQGNARFRTGTKFIHHTRLNQKGVLLPFQFNDTQAYILEFTDGYIRFYRNGGIIQESDVTITGATTNNPVVITSVAHGYSNGDEVTITGVVGTTELNGKTYLVANKAPDTFELTDIDGNNIDGTGFTAYTSGGVSAKTYEITTPYAVTDLYQLRYAQNADVLYITNRGYDIKKLTRTDHNAWTLSSFSRTADKFPAKTITGATVANPVVITSVAHGYS</sequence>
<dbReference type="AlphaFoldDB" id="A0A0F9DZV9"/>
<feature type="non-terminal residue" evidence="2">
    <location>
        <position position="250"/>
    </location>
</feature>
<dbReference type="InterPro" id="IPR042302">
    <property type="entry name" value="E1_FCCH_sf"/>
</dbReference>
<organism evidence="2">
    <name type="scientific">marine sediment metagenome</name>
    <dbReference type="NCBI Taxonomy" id="412755"/>
    <lineage>
        <taxon>unclassified sequences</taxon>
        <taxon>metagenomes</taxon>
        <taxon>ecological metagenomes</taxon>
    </lineage>
</organism>
<reference evidence="2" key="1">
    <citation type="journal article" date="2015" name="Nature">
        <title>Complex archaea that bridge the gap between prokaryotes and eukaryotes.</title>
        <authorList>
            <person name="Spang A."/>
            <person name="Saw J.H."/>
            <person name="Jorgensen S.L."/>
            <person name="Zaremba-Niedzwiedzka K."/>
            <person name="Martijn J."/>
            <person name="Lind A.E."/>
            <person name="van Eijk R."/>
            <person name="Schleper C."/>
            <person name="Guy L."/>
            <person name="Ettema T.J."/>
        </authorList>
    </citation>
    <scope>NUCLEOTIDE SEQUENCE</scope>
</reference>
<evidence type="ECO:0000313" key="2">
    <source>
        <dbReference type="EMBL" id="KKL17408.1"/>
    </source>
</evidence>
<name>A0A0F9DZV9_9ZZZZ</name>
<proteinExistence type="predicted"/>
<accession>A0A0F9DZV9</accession>
<dbReference type="InterPro" id="IPR032418">
    <property type="entry name" value="E1_FCCH"/>
</dbReference>
<dbReference type="Pfam" id="PF16190">
    <property type="entry name" value="E1_FCCH"/>
    <property type="match status" value="1"/>
</dbReference>
<feature type="domain" description="Ubiquitin-activating enzyme E1 FCCH" evidence="1">
    <location>
        <begin position="105"/>
        <end position="167"/>
    </location>
</feature>
<dbReference type="EMBL" id="LAZR01039270">
    <property type="protein sequence ID" value="KKL17408.1"/>
    <property type="molecule type" value="Genomic_DNA"/>
</dbReference>
<protein>
    <recommendedName>
        <fullName evidence="1">Ubiquitin-activating enzyme E1 FCCH domain-containing protein</fullName>
    </recommendedName>
</protein>
<gene>
    <name evidence="2" type="ORF">LCGC14_2485850</name>
</gene>
<comment type="caution">
    <text evidence="2">The sequence shown here is derived from an EMBL/GenBank/DDBJ whole genome shotgun (WGS) entry which is preliminary data.</text>
</comment>
<evidence type="ECO:0000259" key="1">
    <source>
        <dbReference type="Pfam" id="PF16190"/>
    </source>
</evidence>